<dbReference type="InterPro" id="IPR013249">
    <property type="entry name" value="RNA_pol_sigma70_r4_t2"/>
</dbReference>
<dbReference type="RefSeq" id="WP_386406045.1">
    <property type="nucleotide sequence ID" value="NZ_JBHTJH010000004.1"/>
</dbReference>
<dbReference type="EMBL" id="JBHTJH010000004">
    <property type="protein sequence ID" value="MFD0861987.1"/>
    <property type="molecule type" value="Genomic_DNA"/>
</dbReference>
<keyword evidence="3" id="KW-0731">Sigma factor</keyword>
<dbReference type="InterPro" id="IPR007627">
    <property type="entry name" value="RNA_pol_sigma70_r2"/>
</dbReference>
<dbReference type="Gene3D" id="1.10.10.10">
    <property type="entry name" value="Winged helix-like DNA-binding domain superfamily/Winged helix DNA-binding domain"/>
    <property type="match status" value="1"/>
</dbReference>
<accession>A0ABW3CXR8</accession>
<dbReference type="PANTHER" id="PTHR43133:SF45">
    <property type="entry name" value="RNA POLYMERASE ECF-TYPE SIGMA FACTOR"/>
    <property type="match status" value="1"/>
</dbReference>
<evidence type="ECO:0000259" key="5">
    <source>
        <dbReference type="Pfam" id="PF04542"/>
    </source>
</evidence>
<dbReference type="NCBIfam" id="TIGR02937">
    <property type="entry name" value="sigma70-ECF"/>
    <property type="match status" value="1"/>
</dbReference>
<dbReference type="Pfam" id="PF04542">
    <property type="entry name" value="Sigma70_r2"/>
    <property type="match status" value="1"/>
</dbReference>
<dbReference type="InterPro" id="IPR013325">
    <property type="entry name" value="RNA_pol_sigma_r2"/>
</dbReference>
<dbReference type="SUPFAM" id="SSF88659">
    <property type="entry name" value="Sigma3 and sigma4 domains of RNA polymerase sigma factors"/>
    <property type="match status" value="1"/>
</dbReference>
<evidence type="ECO:0000256" key="1">
    <source>
        <dbReference type="ARBA" id="ARBA00010641"/>
    </source>
</evidence>
<evidence type="ECO:0000256" key="3">
    <source>
        <dbReference type="ARBA" id="ARBA00023082"/>
    </source>
</evidence>
<gene>
    <name evidence="7" type="ORF">ACFQ1M_07195</name>
</gene>
<reference evidence="8" key="1">
    <citation type="journal article" date="2019" name="Int. J. Syst. Evol. Microbiol.">
        <title>The Global Catalogue of Microorganisms (GCM) 10K type strain sequencing project: providing services to taxonomists for standard genome sequencing and annotation.</title>
        <authorList>
            <consortium name="The Broad Institute Genomics Platform"/>
            <consortium name="The Broad Institute Genome Sequencing Center for Infectious Disease"/>
            <person name="Wu L."/>
            <person name="Ma J."/>
        </authorList>
    </citation>
    <scope>NUCLEOTIDE SEQUENCE [LARGE SCALE GENOMIC DNA]</scope>
    <source>
        <strain evidence="8">CCUG 62952</strain>
    </source>
</reference>
<dbReference type="Pfam" id="PF08281">
    <property type="entry name" value="Sigma70_r4_2"/>
    <property type="match status" value="1"/>
</dbReference>
<evidence type="ECO:0000313" key="7">
    <source>
        <dbReference type="EMBL" id="MFD0861987.1"/>
    </source>
</evidence>
<feature type="domain" description="RNA polymerase sigma-70 region 2" evidence="5">
    <location>
        <begin position="10"/>
        <end position="77"/>
    </location>
</feature>
<dbReference type="SUPFAM" id="SSF88946">
    <property type="entry name" value="Sigma2 domain of RNA polymerase sigma factors"/>
    <property type="match status" value="1"/>
</dbReference>
<feature type="domain" description="RNA polymerase sigma factor 70 region 4 type 2" evidence="6">
    <location>
        <begin position="110"/>
        <end position="155"/>
    </location>
</feature>
<evidence type="ECO:0000313" key="8">
    <source>
        <dbReference type="Proteomes" id="UP001596978"/>
    </source>
</evidence>
<dbReference type="InterPro" id="IPR013324">
    <property type="entry name" value="RNA_pol_sigma_r3/r4-like"/>
</dbReference>
<dbReference type="PANTHER" id="PTHR43133">
    <property type="entry name" value="RNA POLYMERASE ECF-TYPE SIGMA FACTO"/>
    <property type="match status" value="1"/>
</dbReference>
<keyword evidence="8" id="KW-1185">Reference proteome</keyword>
<evidence type="ECO:0000256" key="2">
    <source>
        <dbReference type="ARBA" id="ARBA00023015"/>
    </source>
</evidence>
<proteinExistence type="inferred from homology"/>
<dbReference type="InterPro" id="IPR036388">
    <property type="entry name" value="WH-like_DNA-bd_sf"/>
</dbReference>
<keyword evidence="2" id="KW-0805">Transcription regulation</keyword>
<dbReference type="InterPro" id="IPR014284">
    <property type="entry name" value="RNA_pol_sigma-70_dom"/>
</dbReference>
<comment type="similarity">
    <text evidence="1">Belongs to the sigma-70 factor family. ECF subfamily.</text>
</comment>
<dbReference type="Gene3D" id="1.10.1740.10">
    <property type="match status" value="1"/>
</dbReference>
<evidence type="ECO:0000259" key="6">
    <source>
        <dbReference type="Pfam" id="PF08281"/>
    </source>
</evidence>
<name>A0ABW3CXR8_9FLAO</name>
<organism evidence="7 8">
    <name type="scientific">Sungkyunkwania multivorans</name>
    <dbReference type="NCBI Taxonomy" id="1173618"/>
    <lineage>
        <taxon>Bacteria</taxon>
        <taxon>Pseudomonadati</taxon>
        <taxon>Bacteroidota</taxon>
        <taxon>Flavobacteriia</taxon>
        <taxon>Flavobacteriales</taxon>
        <taxon>Flavobacteriaceae</taxon>
        <taxon>Sungkyunkwania</taxon>
    </lineage>
</organism>
<comment type="caution">
    <text evidence="7">The sequence shown here is derived from an EMBL/GenBank/DDBJ whole genome shotgun (WGS) entry which is preliminary data.</text>
</comment>
<dbReference type="Proteomes" id="UP001596978">
    <property type="component" value="Unassembled WGS sequence"/>
</dbReference>
<keyword evidence="4" id="KW-0804">Transcription</keyword>
<sequence length="165" mass="19590">MSKEEQFTKLIKDNEGIIFKITTVYTDNREDQQDLYQDIVFQLWKYFESFRNESKISTWMYRVALNTAITRIKREKRNGQKVAIDKVVLQQTEYYDADFEERLKLMYDHIQMLNDLEKGLILLLLEGKKYEEMAAITGLTTSNVGTRISRIKQKLKSTVTEKQAR</sequence>
<dbReference type="InterPro" id="IPR039425">
    <property type="entry name" value="RNA_pol_sigma-70-like"/>
</dbReference>
<evidence type="ECO:0000256" key="4">
    <source>
        <dbReference type="ARBA" id="ARBA00023163"/>
    </source>
</evidence>
<protein>
    <submittedName>
        <fullName evidence="7">RNA polymerase sigma factor</fullName>
    </submittedName>
</protein>